<reference evidence="1 2" key="1">
    <citation type="journal article" date="2018" name="Sci. Rep.">
        <title>Genomic signatures of local adaptation to the degree of environmental predictability in rotifers.</title>
        <authorList>
            <person name="Franch-Gras L."/>
            <person name="Hahn C."/>
            <person name="Garcia-Roger E.M."/>
            <person name="Carmona M.J."/>
            <person name="Serra M."/>
            <person name="Gomez A."/>
        </authorList>
    </citation>
    <scope>NUCLEOTIDE SEQUENCE [LARGE SCALE GENOMIC DNA]</scope>
    <source>
        <strain evidence="1">HYR1</strain>
    </source>
</reference>
<dbReference type="Proteomes" id="UP000276133">
    <property type="component" value="Unassembled WGS sequence"/>
</dbReference>
<dbReference type="AlphaFoldDB" id="A0A3M7S4T4"/>
<keyword evidence="2" id="KW-1185">Reference proteome</keyword>
<name>A0A3M7S4T4_BRAPC</name>
<accession>A0A3M7S4T4</accession>
<evidence type="ECO:0000313" key="1">
    <source>
        <dbReference type="EMBL" id="RNA30816.1"/>
    </source>
</evidence>
<protein>
    <submittedName>
        <fullName evidence="1">Uncharacterized protein</fullName>
    </submittedName>
</protein>
<proteinExistence type="predicted"/>
<dbReference type="EMBL" id="REGN01002040">
    <property type="protein sequence ID" value="RNA30816.1"/>
    <property type="molecule type" value="Genomic_DNA"/>
</dbReference>
<organism evidence="1 2">
    <name type="scientific">Brachionus plicatilis</name>
    <name type="common">Marine rotifer</name>
    <name type="synonym">Brachionus muelleri</name>
    <dbReference type="NCBI Taxonomy" id="10195"/>
    <lineage>
        <taxon>Eukaryota</taxon>
        <taxon>Metazoa</taxon>
        <taxon>Spiralia</taxon>
        <taxon>Gnathifera</taxon>
        <taxon>Rotifera</taxon>
        <taxon>Eurotatoria</taxon>
        <taxon>Monogononta</taxon>
        <taxon>Pseudotrocha</taxon>
        <taxon>Ploima</taxon>
        <taxon>Brachionidae</taxon>
        <taxon>Brachionus</taxon>
    </lineage>
</organism>
<evidence type="ECO:0000313" key="2">
    <source>
        <dbReference type="Proteomes" id="UP000276133"/>
    </source>
</evidence>
<sequence>MTMANTNTVASKLALTLSLRVANRWNRAIMAPSNSVPRPALMVAGLNAFHTIVSQIFVAMNSEMPEPRP</sequence>
<gene>
    <name evidence="1" type="ORF">BpHYR1_015563</name>
</gene>
<comment type="caution">
    <text evidence="1">The sequence shown here is derived from an EMBL/GenBank/DDBJ whole genome shotgun (WGS) entry which is preliminary data.</text>
</comment>